<keyword evidence="3" id="KW-1185">Reference proteome</keyword>
<dbReference type="Gene3D" id="1.20.1280.50">
    <property type="match status" value="1"/>
</dbReference>
<dbReference type="SUPFAM" id="SSF52047">
    <property type="entry name" value="RNI-like"/>
    <property type="match status" value="1"/>
</dbReference>
<evidence type="ECO:0000313" key="3">
    <source>
        <dbReference type="Proteomes" id="UP001194696"/>
    </source>
</evidence>
<dbReference type="InterPro" id="IPR001810">
    <property type="entry name" value="F-box_dom"/>
</dbReference>
<dbReference type="InterPro" id="IPR032675">
    <property type="entry name" value="LRR_dom_sf"/>
</dbReference>
<dbReference type="Pfam" id="PF00646">
    <property type="entry name" value="F-box"/>
    <property type="match status" value="1"/>
</dbReference>
<sequence length="716" mass="80806">MTPIHKHILLPFTHVTPKRHINNNNSNDGNDNNDIKSALTKVPSQQLALTIPEILECILSFLTLSNRQNTARLVCKQWFAICKDLIPISYTWTLPLNLEANSTEIQATQVLVSHAQVLVINLDDPAAIKTTTICKQRLANWEWMMGILSTVTLDQERSRRHPRLRSLHLKNEVLGNWATQLPQLPFLTNLSVLRIDMTVYWHIIHLFIIFRSCPNLEELSIKPPLEATQVTPQSSSLREQMFAPMSSQERALISAYYALPTPNYLQTCSLYNIYVTLPALRGFLDASPRLSKLVLARCNFCHDDQPMDIIRLVGAHHPNLKTFHQSNAWQRAVCGYGLTGFELNAVLEAFPHGEECNITDSGMGSQVMRELRTSVVNRITTMNILPTHPSKLGHNITSHPVREILCGFPHLLHLRAPTSNYCIKDMDLCNMQGQAQNYRATFRPSSRYHSGPIPTNDTTAANQYIWACRGLRTLHLTIGYEEFNITASSKALIMFGFLSRMCPRLQELYLTVPKLDMSIPAGLCLLTRLRDLHRVRFVTGDCLQLNKCSLFWMVSSPSFTWRHVGYPLMALKIRSDLRGQYGNVQPSAIMTASSKLVERGREMGMDLSKIGYPDDLLEWMDCYSKGINTASTAAAAAAAANVDLTAAHDGEVLPMWPKLQSFWIEYRNRRTGHGNSKGDAKLKKPEKCIVKVPSSVDLQVFSEPQDLICSTTLQLF</sequence>
<proteinExistence type="predicted"/>
<reference evidence="2 3" key="1">
    <citation type="journal article" date="2020" name="Fungal Divers.">
        <title>Resolving the Mortierellaceae phylogeny through synthesis of multi-gene phylogenetics and phylogenomics.</title>
        <authorList>
            <person name="Vandepol N."/>
            <person name="Liber J."/>
            <person name="Desiro A."/>
            <person name="Na H."/>
            <person name="Kennedy M."/>
            <person name="Barry K."/>
            <person name="Grigoriev I.V."/>
            <person name="Miller A.N."/>
            <person name="O'Donnell K."/>
            <person name="Stajich J.E."/>
            <person name="Bonito G."/>
        </authorList>
    </citation>
    <scope>NUCLEOTIDE SEQUENCE [LARGE SCALE GENOMIC DNA]</scope>
    <source>
        <strain evidence="2 3">AD045</strain>
    </source>
</reference>
<dbReference type="EMBL" id="JAAAIM010000210">
    <property type="protein sequence ID" value="KAG0292112.1"/>
    <property type="molecule type" value="Genomic_DNA"/>
</dbReference>
<dbReference type="Proteomes" id="UP001194696">
    <property type="component" value="Unassembled WGS sequence"/>
</dbReference>
<dbReference type="PANTHER" id="PTHR38926">
    <property type="entry name" value="F-BOX DOMAIN CONTAINING PROTEIN, EXPRESSED"/>
    <property type="match status" value="1"/>
</dbReference>
<dbReference type="PANTHER" id="PTHR38926:SF5">
    <property type="entry name" value="F-BOX AND LEUCINE-RICH REPEAT PROTEIN 6"/>
    <property type="match status" value="1"/>
</dbReference>
<feature type="domain" description="F-box" evidence="1">
    <location>
        <begin position="52"/>
        <end position="86"/>
    </location>
</feature>
<organism evidence="2 3">
    <name type="scientific">Linnemannia gamsii</name>
    <dbReference type="NCBI Taxonomy" id="64522"/>
    <lineage>
        <taxon>Eukaryota</taxon>
        <taxon>Fungi</taxon>
        <taxon>Fungi incertae sedis</taxon>
        <taxon>Mucoromycota</taxon>
        <taxon>Mortierellomycotina</taxon>
        <taxon>Mortierellomycetes</taxon>
        <taxon>Mortierellales</taxon>
        <taxon>Mortierellaceae</taxon>
        <taxon>Linnemannia</taxon>
    </lineage>
</organism>
<comment type="caution">
    <text evidence="2">The sequence shown here is derived from an EMBL/GenBank/DDBJ whole genome shotgun (WGS) entry which is preliminary data.</text>
</comment>
<protein>
    <recommendedName>
        <fullName evidence="1">F-box domain-containing protein</fullName>
    </recommendedName>
</protein>
<dbReference type="SUPFAM" id="SSF81383">
    <property type="entry name" value="F-box domain"/>
    <property type="match status" value="1"/>
</dbReference>
<gene>
    <name evidence="2" type="ORF">BGZ96_004527</name>
</gene>
<dbReference type="InterPro" id="IPR036047">
    <property type="entry name" value="F-box-like_dom_sf"/>
</dbReference>
<name>A0ABQ7K5I9_9FUNG</name>
<accession>A0ABQ7K5I9</accession>
<evidence type="ECO:0000259" key="1">
    <source>
        <dbReference type="Pfam" id="PF00646"/>
    </source>
</evidence>
<evidence type="ECO:0000313" key="2">
    <source>
        <dbReference type="EMBL" id="KAG0292112.1"/>
    </source>
</evidence>
<dbReference type="Gene3D" id="3.80.10.10">
    <property type="entry name" value="Ribonuclease Inhibitor"/>
    <property type="match status" value="1"/>
</dbReference>